<dbReference type="Proteomes" id="UP001479436">
    <property type="component" value="Unassembled WGS sequence"/>
</dbReference>
<sequence>MTVESASQAAIAATTPDSAISSDIDSTDTDYNICNEGNSGLDALPEETELHQSHGGNNRERFVRGRFGRNGRFSRLGSRGFGRFARFGGLGRSEYGWDADSHGDDCGNCGRIGTI</sequence>
<comment type="caution">
    <text evidence="2">The sequence shown here is derived from an EMBL/GenBank/DDBJ whole genome shotgun (WGS) entry which is preliminary data.</text>
</comment>
<keyword evidence="3" id="KW-1185">Reference proteome</keyword>
<protein>
    <submittedName>
        <fullName evidence="2">Uncharacterized protein</fullName>
    </submittedName>
</protein>
<feature type="region of interest" description="Disordered" evidence="1">
    <location>
        <begin position="1"/>
        <end position="24"/>
    </location>
</feature>
<name>A0ABR2VMD9_9FUNG</name>
<reference evidence="2 3" key="1">
    <citation type="submission" date="2023-04" db="EMBL/GenBank/DDBJ databases">
        <title>Genome of Basidiobolus ranarum AG-B5.</title>
        <authorList>
            <person name="Stajich J.E."/>
            <person name="Carter-House D."/>
            <person name="Gryganskyi A."/>
        </authorList>
    </citation>
    <scope>NUCLEOTIDE SEQUENCE [LARGE SCALE GENOMIC DNA]</scope>
    <source>
        <strain evidence="2 3">AG-B5</strain>
    </source>
</reference>
<evidence type="ECO:0000256" key="1">
    <source>
        <dbReference type="SAM" id="MobiDB-lite"/>
    </source>
</evidence>
<gene>
    <name evidence="2" type="ORF">K7432_016028</name>
</gene>
<dbReference type="EMBL" id="JASJQH010009293">
    <property type="protein sequence ID" value="KAK9680156.1"/>
    <property type="molecule type" value="Genomic_DNA"/>
</dbReference>
<organism evidence="2 3">
    <name type="scientific">Basidiobolus ranarum</name>
    <dbReference type="NCBI Taxonomy" id="34480"/>
    <lineage>
        <taxon>Eukaryota</taxon>
        <taxon>Fungi</taxon>
        <taxon>Fungi incertae sedis</taxon>
        <taxon>Zoopagomycota</taxon>
        <taxon>Entomophthoromycotina</taxon>
        <taxon>Basidiobolomycetes</taxon>
        <taxon>Basidiobolales</taxon>
        <taxon>Basidiobolaceae</taxon>
        <taxon>Basidiobolus</taxon>
    </lineage>
</organism>
<feature type="compositionally biased region" description="Low complexity" evidence="1">
    <location>
        <begin position="14"/>
        <end position="24"/>
    </location>
</feature>
<evidence type="ECO:0000313" key="3">
    <source>
        <dbReference type="Proteomes" id="UP001479436"/>
    </source>
</evidence>
<proteinExistence type="predicted"/>
<accession>A0ABR2VMD9</accession>
<evidence type="ECO:0000313" key="2">
    <source>
        <dbReference type="EMBL" id="KAK9680156.1"/>
    </source>
</evidence>